<dbReference type="InterPro" id="IPR015867">
    <property type="entry name" value="N-reg_PII/ATP_PRibTrfase_C"/>
</dbReference>
<evidence type="ECO:0000256" key="1">
    <source>
        <dbReference type="ARBA" id="ARBA00010169"/>
    </source>
</evidence>
<protein>
    <submittedName>
        <fullName evidence="2">Divalent cation tolerance protein</fullName>
    </submittedName>
</protein>
<evidence type="ECO:0000313" key="2">
    <source>
        <dbReference type="EMBL" id="SEP85810.1"/>
    </source>
</evidence>
<sequence length="106" mass="11986">MSDKLLILTTVNDSVRAREIAGELVRRRLAACVTILPAATSVYVWQDDVQEDSEHVLLIKSRADCLDTLQRTLQTLHPYELPEIIAVPITHGLEGYLRWIDDNTDS</sequence>
<dbReference type="GO" id="GO:0005507">
    <property type="term" value="F:copper ion binding"/>
    <property type="evidence" value="ECO:0007669"/>
    <property type="project" value="TreeGrafter"/>
</dbReference>
<organism evidence="2 3">
    <name type="scientific">Ectothiorhodospira magna</name>
    <dbReference type="NCBI Taxonomy" id="867345"/>
    <lineage>
        <taxon>Bacteria</taxon>
        <taxon>Pseudomonadati</taxon>
        <taxon>Pseudomonadota</taxon>
        <taxon>Gammaproteobacteria</taxon>
        <taxon>Chromatiales</taxon>
        <taxon>Ectothiorhodospiraceae</taxon>
        <taxon>Ectothiorhodospira</taxon>
    </lineage>
</organism>
<dbReference type="InterPro" id="IPR011322">
    <property type="entry name" value="N-reg_PII-like_a/b"/>
</dbReference>
<accession>A0A1H9B9W0</accession>
<proteinExistence type="inferred from homology"/>
<keyword evidence="3" id="KW-1185">Reference proteome</keyword>
<gene>
    <name evidence="2" type="ORF">SAMN05421693_10845</name>
</gene>
<dbReference type="GO" id="GO:0010038">
    <property type="term" value="P:response to metal ion"/>
    <property type="evidence" value="ECO:0007669"/>
    <property type="project" value="InterPro"/>
</dbReference>
<reference evidence="2 3" key="1">
    <citation type="submission" date="2016-10" db="EMBL/GenBank/DDBJ databases">
        <authorList>
            <person name="de Groot N.N."/>
        </authorList>
    </citation>
    <scope>NUCLEOTIDE SEQUENCE [LARGE SCALE GENOMIC DNA]</scope>
    <source>
        <strain evidence="2 3">B7-7</strain>
    </source>
</reference>
<dbReference type="Gene3D" id="3.30.70.120">
    <property type="match status" value="1"/>
</dbReference>
<dbReference type="RefSeq" id="WP_090205011.1">
    <property type="nucleotide sequence ID" value="NZ_FOFO01000008.1"/>
</dbReference>
<dbReference type="Proteomes" id="UP000199496">
    <property type="component" value="Unassembled WGS sequence"/>
</dbReference>
<dbReference type="AlphaFoldDB" id="A0A1H9B9W0"/>
<dbReference type="OrthoDB" id="37622at2"/>
<dbReference type="PANTHER" id="PTHR23419:SF8">
    <property type="entry name" value="FI09726P"/>
    <property type="match status" value="1"/>
</dbReference>
<dbReference type="SUPFAM" id="SSF54913">
    <property type="entry name" value="GlnB-like"/>
    <property type="match status" value="1"/>
</dbReference>
<dbReference type="Pfam" id="PF03091">
    <property type="entry name" value="CutA1"/>
    <property type="match status" value="1"/>
</dbReference>
<evidence type="ECO:0000313" key="3">
    <source>
        <dbReference type="Proteomes" id="UP000199496"/>
    </source>
</evidence>
<name>A0A1H9B9W0_9GAMM</name>
<dbReference type="InterPro" id="IPR004323">
    <property type="entry name" value="Ion_tolerance_CutA"/>
</dbReference>
<dbReference type="PANTHER" id="PTHR23419">
    <property type="entry name" value="DIVALENT CATION TOLERANCE CUTA-RELATED"/>
    <property type="match status" value="1"/>
</dbReference>
<comment type="similarity">
    <text evidence="1">Belongs to the CutA family.</text>
</comment>
<dbReference type="EMBL" id="FOFO01000008">
    <property type="protein sequence ID" value="SEP85810.1"/>
    <property type="molecule type" value="Genomic_DNA"/>
</dbReference>
<dbReference type="STRING" id="867345.SAMN05421693_10845"/>